<dbReference type="AlphaFoldDB" id="A0A0L1J5N1"/>
<dbReference type="OrthoDB" id="3508621at2759"/>
<gene>
    <name evidence="2" type="ORF">ANOM_005177</name>
</gene>
<dbReference type="RefSeq" id="XP_015407656.1">
    <property type="nucleotide sequence ID" value="XM_015550434.1"/>
</dbReference>
<organism evidence="2 3">
    <name type="scientific">Aspergillus nomiae NRRL (strain ATCC 15546 / NRRL 13137 / CBS 260.88 / M93)</name>
    <dbReference type="NCBI Taxonomy" id="1509407"/>
    <lineage>
        <taxon>Eukaryota</taxon>
        <taxon>Fungi</taxon>
        <taxon>Dikarya</taxon>
        <taxon>Ascomycota</taxon>
        <taxon>Pezizomycotina</taxon>
        <taxon>Eurotiomycetes</taxon>
        <taxon>Eurotiomycetidae</taxon>
        <taxon>Eurotiales</taxon>
        <taxon>Aspergillaceae</taxon>
        <taxon>Aspergillus</taxon>
        <taxon>Aspergillus subgen. Circumdati</taxon>
    </lineage>
</organism>
<keyword evidence="3" id="KW-1185">Reference proteome</keyword>
<dbReference type="GeneID" id="26806981"/>
<evidence type="ECO:0000313" key="2">
    <source>
        <dbReference type="EMBL" id="KNG86733.1"/>
    </source>
</evidence>
<dbReference type="Proteomes" id="UP000037505">
    <property type="component" value="Unassembled WGS sequence"/>
</dbReference>
<dbReference type="EMBL" id="JNOM01000105">
    <property type="protein sequence ID" value="KNG86733.1"/>
    <property type="molecule type" value="Genomic_DNA"/>
</dbReference>
<comment type="caution">
    <text evidence="2">The sequence shown here is derived from an EMBL/GenBank/DDBJ whole genome shotgun (WGS) entry which is preliminary data.</text>
</comment>
<reference evidence="2 3" key="1">
    <citation type="submission" date="2014-06" db="EMBL/GenBank/DDBJ databases">
        <title>The Genome of the Aflatoxigenic Filamentous Fungus Aspergillus nomius.</title>
        <authorList>
            <person name="Moore M.G."/>
            <person name="Shannon B.M."/>
            <person name="Brian M.M."/>
        </authorList>
    </citation>
    <scope>NUCLEOTIDE SEQUENCE [LARGE SCALE GENOMIC DNA]</scope>
    <source>
        <strain evidence="2 3">NRRL 13137</strain>
    </source>
</reference>
<evidence type="ECO:0000313" key="3">
    <source>
        <dbReference type="Proteomes" id="UP000037505"/>
    </source>
</evidence>
<name>A0A0L1J5N1_ASPN3</name>
<feature type="compositionally biased region" description="Pro residues" evidence="1">
    <location>
        <begin position="150"/>
        <end position="159"/>
    </location>
</feature>
<feature type="region of interest" description="Disordered" evidence="1">
    <location>
        <begin position="146"/>
        <end position="184"/>
    </location>
</feature>
<protein>
    <submittedName>
        <fullName evidence="2">Uncharacterized protein</fullName>
    </submittedName>
</protein>
<evidence type="ECO:0000256" key="1">
    <source>
        <dbReference type="SAM" id="MobiDB-lite"/>
    </source>
</evidence>
<proteinExistence type="predicted"/>
<dbReference type="STRING" id="1509407.A0A0L1J5N1"/>
<sequence>MASVDRSLPERPGVWVQATKREKIENKTIHEIDLSSASSIQEEQYLMLRVLRKSLPYYRLSLAKFGLDEWAKNAANMLGKCRSWTDYLASFSTELKEGTFALPRFYQKQVAHIPMDATFRPNVAVSPPRRSARLKDIAAGIKKLSFDVPSEPPNTPRPKSPGEFNDTPTVDSVAKETPPWERSYGPQELLDLNYPKTKDEQIVNTALVDFLNAFIIHRRFGSYWTLYRKPFVASFRHGSFEARTDGCLEGGNSETLKTYAIVEVKPMLRRKQFARIAMQEAAEMVAWIKAEPDPAGFVSSCGSRVLVSQDRHEIYLTFAEYSANYVKYLNNTLGQEESPDFLTLHEFGPWDTCKAGDMKDLGRILLAIALRAETERCESAPKK</sequence>
<accession>A0A0L1J5N1</accession>